<feature type="chain" id="PRO_5036116344" evidence="1">
    <location>
        <begin position="18"/>
        <end position="227"/>
    </location>
</feature>
<keyword evidence="4" id="KW-1185">Reference proteome</keyword>
<dbReference type="OrthoDB" id="442513at2759"/>
<dbReference type="EMBL" id="VJMH01006015">
    <property type="protein sequence ID" value="KAF0691850.1"/>
    <property type="molecule type" value="Genomic_DNA"/>
</dbReference>
<name>A0A485L6U7_9STRA</name>
<evidence type="ECO:0000313" key="4">
    <source>
        <dbReference type="Proteomes" id="UP000332933"/>
    </source>
</evidence>
<reference evidence="3 4" key="1">
    <citation type="submission" date="2019-03" db="EMBL/GenBank/DDBJ databases">
        <authorList>
            <person name="Gaulin E."/>
            <person name="Dumas B."/>
        </authorList>
    </citation>
    <scope>NUCLEOTIDE SEQUENCE [LARGE SCALE GENOMIC DNA]</scope>
    <source>
        <strain evidence="3">CBS 568.67</strain>
    </source>
</reference>
<proteinExistence type="predicted"/>
<organism evidence="3 4">
    <name type="scientific">Aphanomyces stellatus</name>
    <dbReference type="NCBI Taxonomy" id="120398"/>
    <lineage>
        <taxon>Eukaryota</taxon>
        <taxon>Sar</taxon>
        <taxon>Stramenopiles</taxon>
        <taxon>Oomycota</taxon>
        <taxon>Saprolegniomycetes</taxon>
        <taxon>Saprolegniales</taxon>
        <taxon>Verrucalvaceae</taxon>
        <taxon>Aphanomyces</taxon>
    </lineage>
</organism>
<evidence type="ECO:0000256" key="1">
    <source>
        <dbReference type="SAM" id="SignalP"/>
    </source>
</evidence>
<sequence length="227" mass="24319">MVRVSSSLSLFVSVAAAAYPTFTIPAFDLNTIDWAATHRLVSSLEANGIVAFQGIPHLATIRRDVLHSATACASSESDLTQFKLLQDGTERRTFSADTRGLPTDIADRCPDYKHAHAAYTKLMDATLAQFGRVLDGSTASSNHTDSLEAMAATGSHLIHNHLYSNPESNTATQEFSFQLHTDRGLGLLSTAPLFFDVSDGQVTEVANPDVNSGLVLELNGRVGHCAS</sequence>
<dbReference type="EMBL" id="CAADRA010006036">
    <property type="protein sequence ID" value="VFT93753.1"/>
    <property type="molecule type" value="Genomic_DNA"/>
</dbReference>
<dbReference type="AlphaFoldDB" id="A0A485L6U7"/>
<dbReference type="Proteomes" id="UP000332933">
    <property type="component" value="Unassembled WGS sequence"/>
</dbReference>
<evidence type="ECO:0000313" key="2">
    <source>
        <dbReference type="EMBL" id="KAF0691850.1"/>
    </source>
</evidence>
<feature type="signal peptide" evidence="1">
    <location>
        <begin position="1"/>
        <end position="17"/>
    </location>
</feature>
<gene>
    <name evidence="3" type="primary">Aste57867_16992</name>
    <name evidence="2" type="ORF">As57867_016934</name>
    <name evidence="3" type="ORF">ASTE57867_16992</name>
</gene>
<reference evidence="2" key="2">
    <citation type="submission" date="2019-06" db="EMBL/GenBank/DDBJ databases">
        <title>Genomics analysis of Aphanomyces spp. identifies a new class of oomycete effector associated with host adaptation.</title>
        <authorList>
            <person name="Gaulin E."/>
        </authorList>
    </citation>
    <scope>NUCLEOTIDE SEQUENCE</scope>
    <source>
        <strain evidence="2">CBS 578.67</strain>
    </source>
</reference>
<protein>
    <submittedName>
        <fullName evidence="3">Aste57867_16992 protein</fullName>
    </submittedName>
</protein>
<dbReference type="PANTHER" id="PTHR40855">
    <property type="entry name" value="DIOX_N DOMAIN-CONTAINING PROTEIN"/>
    <property type="match status" value="1"/>
</dbReference>
<dbReference type="PANTHER" id="PTHR40855:SF1">
    <property type="entry name" value="CLAVAMINATE SYNTHASE-LIKE PROTEIN"/>
    <property type="match status" value="1"/>
</dbReference>
<keyword evidence="1" id="KW-0732">Signal</keyword>
<accession>A0A485L6U7</accession>
<evidence type="ECO:0000313" key="3">
    <source>
        <dbReference type="EMBL" id="VFT93753.1"/>
    </source>
</evidence>